<dbReference type="InterPro" id="IPR014756">
    <property type="entry name" value="Ig_E-set"/>
</dbReference>
<comment type="similarity">
    <text evidence="1">Belongs to the NXPE family.</text>
</comment>
<gene>
    <name evidence="4" type="primary">LOC102808337</name>
</gene>
<protein>
    <submittedName>
        <fullName evidence="4">NXPE family member 4-like</fullName>
    </submittedName>
</protein>
<dbReference type="Proteomes" id="UP000694865">
    <property type="component" value="Unplaced"/>
</dbReference>
<dbReference type="InterPro" id="IPR013783">
    <property type="entry name" value="Ig-like_fold"/>
</dbReference>
<dbReference type="RefSeq" id="XP_006826081.1">
    <property type="nucleotide sequence ID" value="XM_006826018.1"/>
</dbReference>
<reference evidence="4" key="1">
    <citation type="submission" date="2025-08" db="UniProtKB">
        <authorList>
            <consortium name="RefSeq"/>
        </authorList>
    </citation>
    <scope>IDENTIFICATION</scope>
    <source>
        <tissue evidence="4">Testes</tissue>
    </source>
</reference>
<dbReference type="Pfam" id="PF24536">
    <property type="entry name" value="NXPE4_C"/>
    <property type="match status" value="1"/>
</dbReference>
<proteinExistence type="inferred from homology"/>
<keyword evidence="3" id="KW-1185">Reference proteome</keyword>
<dbReference type="PANTHER" id="PTHR16165:SF5">
    <property type="entry name" value="NXPE FAMILY MEMBER 3"/>
    <property type="match status" value="1"/>
</dbReference>
<accession>A0ABM0N1E0</accession>
<dbReference type="PANTHER" id="PTHR16165">
    <property type="entry name" value="NXPE FAMILY MEMBER"/>
    <property type="match status" value="1"/>
</dbReference>
<dbReference type="SUPFAM" id="SSF52266">
    <property type="entry name" value="SGNH hydrolase"/>
    <property type="match status" value="1"/>
</dbReference>
<dbReference type="SUPFAM" id="SSF81296">
    <property type="entry name" value="E set domains"/>
    <property type="match status" value="1"/>
</dbReference>
<organism evidence="3 4">
    <name type="scientific">Saccoglossus kowalevskii</name>
    <name type="common">Acorn worm</name>
    <dbReference type="NCBI Taxonomy" id="10224"/>
    <lineage>
        <taxon>Eukaryota</taxon>
        <taxon>Metazoa</taxon>
        <taxon>Hemichordata</taxon>
        <taxon>Enteropneusta</taxon>
        <taxon>Harrimaniidae</taxon>
        <taxon>Saccoglossus</taxon>
    </lineage>
</organism>
<evidence type="ECO:0000259" key="2">
    <source>
        <dbReference type="Pfam" id="PF24536"/>
    </source>
</evidence>
<dbReference type="Pfam" id="PF06312">
    <property type="entry name" value="Neurexophilin"/>
    <property type="match status" value="1"/>
</dbReference>
<dbReference type="InterPro" id="IPR057106">
    <property type="entry name" value="NXPE4_C"/>
</dbReference>
<feature type="domain" description="NXPE C-terminal" evidence="2">
    <location>
        <begin position="235"/>
        <end position="451"/>
    </location>
</feature>
<evidence type="ECO:0000256" key="1">
    <source>
        <dbReference type="ARBA" id="ARBA00005431"/>
    </source>
</evidence>
<evidence type="ECO:0000313" key="4">
    <source>
        <dbReference type="RefSeq" id="XP_006826081.1"/>
    </source>
</evidence>
<dbReference type="InterPro" id="IPR026845">
    <property type="entry name" value="NXPH/NXPE"/>
</dbReference>
<name>A0ABM0N1E0_SACKO</name>
<sequence>LRLVSGNHSDIKQGEIVHVTIETYDSRNMRKNVGGDFFFAVMSNGGNVSTAGRVADHMNGTYSVHFYAGWNGSASIHVILVHPREAVHWLKTSFLPRERRIEWTGIFSNVTTNETSVCYVSGSTGSAEDVCEFGNRNSLGNTVFVCEKADSLPCETLTYTRVKKSSLSDAAEKIVSEYEVDYLFKGPHIMTKLAGSPLKLEIQGRHDSNFDNLQPCIAELPIPISDGFWIDGETWQSLVCRARHFTLQQALECLRGKSVYLLGDSTVRMWQNFFRVNMTRTMSAAGAHRLLTSDEYNVSILFEFPAIRIGSVWSEFKNDKYESDVLDSLQSCNIIVTLSLTYHFESWTNRSYMERLHHVHSAVQRLMSRCPGAIVIIKSSHPREHTTRYSHVHSSDWTLFQMNTITRKMFSGMGVSFLDVYDMSLSHYSVNDVHMHIPARQQIDLFLSFVCP</sequence>
<dbReference type="Gene3D" id="2.60.40.10">
    <property type="entry name" value="Immunoglobulins"/>
    <property type="match status" value="1"/>
</dbReference>
<evidence type="ECO:0000313" key="3">
    <source>
        <dbReference type="Proteomes" id="UP000694865"/>
    </source>
</evidence>
<feature type="non-terminal residue" evidence="4">
    <location>
        <position position="1"/>
    </location>
</feature>
<dbReference type="GeneID" id="102808337"/>